<protein>
    <submittedName>
        <fullName evidence="1">Uncharacterized protein</fullName>
    </submittedName>
</protein>
<dbReference type="AlphaFoldDB" id="A0A2Z6S1X2"/>
<gene>
    <name evidence="1" type="ORF">RclHR1_00590001</name>
</gene>
<proteinExistence type="predicted"/>
<accession>A0A2Z6S1X2</accession>
<keyword evidence="2" id="KW-1185">Reference proteome</keyword>
<evidence type="ECO:0000313" key="2">
    <source>
        <dbReference type="Proteomes" id="UP000247702"/>
    </source>
</evidence>
<comment type="caution">
    <text evidence="1">The sequence shown here is derived from an EMBL/GenBank/DDBJ whole genome shotgun (WGS) entry which is preliminary data.</text>
</comment>
<dbReference type="Proteomes" id="UP000247702">
    <property type="component" value="Unassembled WGS sequence"/>
</dbReference>
<name>A0A2Z6S1X2_9GLOM</name>
<evidence type="ECO:0000313" key="1">
    <source>
        <dbReference type="EMBL" id="GBC04815.1"/>
    </source>
</evidence>
<dbReference type="EMBL" id="BEXD01003970">
    <property type="protein sequence ID" value="GBC04815.1"/>
    <property type="molecule type" value="Genomic_DNA"/>
</dbReference>
<reference evidence="1 2" key="1">
    <citation type="submission" date="2017-11" db="EMBL/GenBank/DDBJ databases">
        <title>The genome of Rhizophagus clarus HR1 reveals common genetic basis of auxotrophy among arbuscular mycorrhizal fungi.</title>
        <authorList>
            <person name="Kobayashi Y."/>
        </authorList>
    </citation>
    <scope>NUCLEOTIDE SEQUENCE [LARGE SCALE GENOMIC DNA]</scope>
    <source>
        <strain evidence="1 2">HR1</strain>
    </source>
</reference>
<sequence length="169" mass="20545">SSTTQQIWKESRLKFMPEETLPPPEGMIEKKYVELLMIDRSCQICKRNTKCNIYWGLEVRCCERCLLNNCVTRGKLYMEKYPREFINIMPYSYFNCEYHYWKKQLNITYSQYCNLSEENRQCWLDNKKRMLDSKINYYKQRKGEKSKNNPRNPIHISPPFTSTLLTIYK</sequence>
<feature type="non-terminal residue" evidence="1">
    <location>
        <position position="1"/>
    </location>
</feature>
<organism evidence="1 2">
    <name type="scientific">Rhizophagus clarus</name>
    <dbReference type="NCBI Taxonomy" id="94130"/>
    <lineage>
        <taxon>Eukaryota</taxon>
        <taxon>Fungi</taxon>
        <taxon>Fungi incertae sedis</taxon>
        <taxon>Mucoromycota</taxon>
        <taxon>Glomeromycotina</taxon>
        <taxon>Glomeromycetes</taxon>
        <taxon>Glomerales</taxon>
        <taxon>Glomeraceae</taxon>
        <taxon>Rhizophagus</taxon>
    </lineage>
</organism>
<dbReference type="STRING" id="94130.A0A2Z6S1X2"/>